<reference evidence="2 3" key="1">
    <citation type="submission" date="2017-03" db="EMBL/GenBank/DDBJ databases">
        <title>Draft genome sequence of Streptomyces scabrisporus NF3, endophyte isolated from Amphipterygium adstringens.</title>
        <authorList>
            <person name="Vazquez M."/>
            <person name="Ceapa C.D."/>
            <person name="Rodriguez Luna D."/>
            <person name="Sanchez Esquivel S."/>
        </authorList>
    </citation>
    <scope>NUCLEOTIDE SEQUENCE [LARGE SCALE GENOMIC DNA]</scope>
    <source>
        <strain evidence="2 3">NF3</strain>
    </source>
</reference>
<dbReference type="CDD" id="cd00093">
    <property type="entry name" value="HTH_XRE"/>
    <property type="match status" value="1"/>
</dbReference>
<organism evidence="2 3">
    <name type="scientific">Embleya scabrispora</name>
    <dbReference type="NCBI Taxonomy" id="159449"/>
    <lineage>
        <taxon>Bacteria</taxon>
        <taxon>Bacillati</taxon>
        <taxon>Actinomycetota</taxon>
        <taxon>Actinomycetes</taxon>
        <taxon>Kitasatosporales</taxon>
        <taxon>Streptomycetaceae</taxon>
        <taxon>Embleya</taxon>
    </lineage>
</organism>
<dbReference type="AlphaFoldDB" id="A0A1T3NUK8"/>
<name>A0A1T3NUK8_9ACTN</name>
<dbReference type="Pfam" id="PF13560">
    <property type="entry name" value="HTH_31"/>
    <property type="match status" value="1"/>
</dbReference>
<dbReference type="Proteomes" id="UP000190037">
    <property type="component" value="Unassembled WGS sequence"/>
</dbReference>
<dbReference type="Gene3D" id="1.10.260.40">
    <property type="entry name" value="lambda repressor-like DNA-binding domains"/>
    <property type="match status" value="1"/>
</dbReference>
<dbReference type="Pfam" id="PF19054">
    <property type="entry name" value="DUF5753"/>
    <property type="match status" value="1"/>
</dbReference>
<proteinExistence type="predicted"/>
<dbReference type="OrthoDB" id="5177725at2"/>
<dbReference type="SMART" id="SM00530">
    <property type="entry name" value="HTH_XRE"/>
    <property type="match status" value="1"/>
</dbReference>
<gene>
    <name evidence="2" type="ORF">B4N89_06065</name>
</gene>
<dbReference type="InterPro" id="IPR043917">
    <property type="entry name" value="DUF5753"/>
</dbReference>
<dbReference type="SUPFAM" id="SSF47413">
    <property type="entry name" value="lambda repressor-like DNA-binding domains"/>
    <property type="match status" value="1"/>
</dbReference>
<protein>
    <recommendedName>
        <fullName evidence="1">HTH cro/C1-type domain-containing protein</fullName>
    </recommendedName>
</protein>
<keyword evidence="3" id="KW-1185">Reference proteome</keyword>
<evidence type="ECO:0000313" key="2">
    <source>
        <dbReference type="EMBL" id="OPC80577.1"/>
    </source>
</evidence>
<sequence length="289" mass="32206">MAPNPTVRQRRLGTELRRLREARGLSLEDVAVRLECSDSKVSRIELGRSGVRPVDLRILLDLYEVADERERDSLLTLAREAKKRGWWHSYSSILPSSYAELLSLEAESSGMRGFELSLIPGLLQTPDYVRAVIAAVRDDMPAEQVDMLVRVRQERQAVLDRVGAQGEATFRLSVVISESVLRTVVGGRETMRAQLEHLMAAAARPHVRLQILPFAAGAHPAIEGSFAIIGFPELSDLDVVVLDTHTSSLYLEEPEHVSVYERMFEDIRAAALSYGESLSMIELTAKELS</sequence>
<evidence type="ECO:0000259" key="1">
    <source>
        <dbReference type="PROSITE" id="PS50943"/>
    </source>
</evidence>
<comment type="caution">
    <text evidence="2">The sequence shown here is derived from an EMBL/GenBank/DDBJ whole genome shotgun (WGS) entry which is preliminary data.</text>
</comment>
<dbReference type="STRING" id="159449.B4N89_06065"/>
<dbReference type="EMBL" id="MWQN01000001">
    <property type="protein sequence ID" value="OPC80577.1"/>
    <property type="molecule type" value="Genomic_DNA"/>
</dbReference>
<evidence type="ECO:0000313" key="3">
    <source>
        <dbReference type="Proteomes" id="UP000190037"/>
    </source>
</evidence>
<dbReference type="RefSeq" id="WP_078979138.1">
    <property type="nucleotide sequence ID" value="NZ_MWQN01000001.1"/>
</dbReference>
<dbReference type="GO" id="GO:0003677">
    <property type="term" value="F:DNA binding"/>
    <property type="evidence" value="ECO:0007669"/>
    <property type="project" value="InterPro"/>
</dbReference>
<dbReference type="InterPro" id="IPR001387">
    <property type="entry name" value="Cro/C1-type_HTH"/>
</dbReference>
<accession>A0A1T3NUK8</accession>
<dbReference type="eggNOG" id="COG1396">
    <property type="taxonomic scope" value="Bacteria"/>
</dbReference>
<feature type="domain" description="HTH cro/C1-type" evidence="1">
    <location>
        <begin position="16"/>
        <end position="69"/>
    </location>
</feature>
<dbReference type="PROSITE" id="PS50943">
    <property type="entry name" value="HTH_CROC1"/>
    <property type="match status" value="1"/>
</dbReference>
<dbReference type="InterPro" id="IPR010982">
    <property type="entry name" value="Lambda_DNA-bd_dom_sf"/>
</dbReference>